<organism evidence="1 2">
    <name type="scientific">Candidatus Faecalibacterium intestinigallinarum</name>
    <dbReference type="NCBI Taxonomy" id="2838581"/>
    <lineage>
        <taxon>Bacteria</taxon>
        <taxon>Bacillati</taxon>
        <taxon>Bacillota</taxon>
        <taxon>Clostridia</taxon>
        <taxon>Eubacteriales</taxon>
        <taxon>Oscillospiraceae</taxon>
        <taxon>Faecalibacterium</taxon>
    </lineage>
</organism>
<evidence type="ECO:0000313" key="1">
    <source>
        <dbReference type="EMBL" id="HIW08426.1"/>
    </source>
</evidence>
<proteinExistence type="predicted"/>
<dbReference type="Proteomes" id="UP000823933">
    <property type="component" value="Unassembled WGS sequence"/>
</dbReference>
<name>A0A9D1QAG0_9FIRM</name>
<reference evidence="1" key="2">
    <citation type="submission" date="2021-04" db="EMBL/GenBank/DDBJ databases">
        <authorList>
            <person name="Gilroy R."/>
        </authorList>
    </citation>
    <scope>NUCLEOTIDE SEQUENCE</scope>
    <source>
        <strain evidence="1">ChiHcolR34-3080</strain>
    </source>
</reference>
<gene>
    <name evidence="1" type="ORF">H9890_03365</name>
</gene>
<accession>A0A9D1QAG0</accession>
<sequence>MTKESRTLVDRAMCSVTRLVVYYCEFMTARIIGGNILSSEMSFEMSNTISAISKILAVLCKMADKSERADADDQRPLP</sequence>
<reference evidence="1" key="1">
    <citation type="journal article" date="2021" name="PeerJ">
        <title>Extensive microbial diversity within the chicken gut microbiome revealed by metagenomics and culture.</title>
        <authorList>
            <person name="Gilroy R."/>
            <person name="Ravi A."/>
            <person name="Getino M."/>
            <person name="Pursley I."/>
            <person name="Horton D.L."/>
            <person name="Alikhan N.F."/>
            <person name="Baker D."/>
            <person name="Gharbi K."/>
            <person name="Hall N."/>
            <person name="Watson M."/>
            <person name="Adriaenssens E.M."/>
            <person name="Foster-Nyarko E."/>
            <person name="Jarju S."/>
            <person name="Secka A."/>
            <person name="Antonio M."/>
            <person name="Oren A."/>
            <person name="Chaudhuri R.R."/>
            <person name="La Ragione R."/>
            <person name="Hildebrand F."/>
            <person name="Pallen M.J."/>
        </authorList>
    </citation>
    <scope>NUCLEOTIDE SEQUENCE</scope>
    <source>
        <strain evidence="1">ChiHcolR34-3080</strain>
    </source>
</reference>
<dbReference type="AlphaFoldDB" id="A0A9D1QAG0"/>
<dbReference type="EMBL" id="DXHQ01000037">
    <property type="protein sequence ID" value="HIW08426.1"/>
    <property type="molecule type" value="Genomic_DNA"/>
</dbReference>
<evidence type="ECO:0000313" key="2">
    <source>
        <dbReference type="Proteomes" id="UP000823933"/>
    </source>
</evidence>
<comment type="caution">
    <text evidence="1">The sequence shown here is derived from an EMBL/GenBank/DDBJ whole genome shotgun (WGS) entry which is preliminary data.</text>
</comment>
<protein>
    <submittedName>
        <fullName evidence="1">Uncharacterized protein</fullName>
    </submittedName>
</protein>